<name>A0ABU3ADA0_9FLAO</name>
<keyword evidence="3" id="KW-0804">Transcription</keyword>
<protein>
    <submittedName>
        <fullName evidence="6">Helix-turn-helix transcriptional regulator</fullName>
    </submittedName>
</protein>
<dbReference type="PANTHER" id="PTHR44688:SF16">
    <property type="entry name" value="DNA-BINDING TRANSCRIPTIONAL ACTIVATOR DEVR_DOSR"/>
    <property type="match status" value="1"/>
</dbReference>
<comment type="caution">
    <text evidence="6">The sequence shown here is derived from an EMBL/GenBank/DDBJ whole genome shotgun (WGS) entry which is preliminary data.</text>
</comment>
<keyword evidence="4" id="KW-0472">Membrane</keyword>
<keyword evidence="2" id="KW-0238">DNA-binding</keyword>
<dbReference type="InterPro" id="IPR000792">
    <property type="entry name" value="Tscrpt_reg_LuxR_C"/>
</dbReference>
<dbReference type="Pfam" id="PF00196">
    <property type="entry name" value="GerE"/>
    <property type="match status" value="1"/>
</dbReference>
<dbReference type="PANTHER" id="PTHR44688">
    <property type="entry name" value="DNA-BINDING TRANSCRIPTIONAL ACTIVATOR DEVR_DOSR"/>
    <property type="match status" value="1"/>
</dbReference>
<dbReference type="SMART" id="SM00421">
    <property type="entry name" value="HTH_LUXR"/>
    <property type="match status" value="1"/>
</dbReference>
<keyword evidence="7" id="KW-1185">Reference proteome</keyword>
<feature type="domain" description="HTH luxR-type" evidence="5">
    <location>
        <begin position="286"/>
        <end position="347"/>
    </location>
</feature>
<keyword evidence="4" id="KW-1133">Transmembrane helix</keyword>
<evidence type="ECO:0000256" key="4">
    <source>
        <dbReference type="SAM" id="Phobius"/>
    </source>
</evidence>
<gene>
    <name evidence="6" type="ORF">RM706_07585</name>
</gene>
<dbReference type="RefSeq" id="WP_311350429.1">
    <property type="nucleotide sequence ID" value="NZ_JAVRHR010000001.1"/>
</dbReference>
<evidence type="ECO:0000313" key="6">
    <source>
        <dbReference type="EMBL" id="MDT0606886.1"/>
    </source>
</evidence>
<dbReference type="PROSITE" id="PS50043">
    <property type="entry name" value="HTH_LUXR_2"/>
    <property type="match status" value="1"/>
</dbReference>
<evidence type="ECO:0000313" key="7">
    <source>
        <dbReference type="Proteomes" id="UP001255246"/>
    </source>
</evidence>
<evidence type="ECO:0000256" key="2">
    <source>
        <dbReference type="ARBA" id="ARBA00023125"/>
    </source>
</evidence>
<organism evidence="6 7">
    <name type="scientific">Croceitalea rosinachiae</name>
    <dbReference type="NCBI Taxonomy" id="3075596"/>
    <lineage>
        <taxon>Bacteria</taxon>
        <taxon>Pseudomonadati</taxon>
        <taxon>Bacteroidota</taxon>
        <taxon>Flavobacteriia</taxon>
        <taxon>Flavobacteriales</taxon>
        <taxon>Flavobacteriaceae</taxon>
        <taxon>Croceitalea</taxon>
    </lineage>
</organism>
<dbReference type="Proteomes" id="UP001255246">
    <property type="component" value="Unassembled WGS sequence"/>
</dbReference>
<dbReference type="PRINTS" id="PR00038">
    <property type="entry name" value="HTHLUXR"/>
</dbReference>
<dbReference type="CDD" id="cd06170">
    <property type="entry name" value="LuxR_C_like"/>
    <property type="match status" value="1"/>
</dbReference>
<dbReference type="InterPro" id="IPR036388">
    <property type="entry name" value="WH-like_DNA-bd_sf"/>
</dbReference>
<evidence type="ECO:0000259" key="5">
    <source>
        <dbReference type="PROSITE" id="PS50043"/>
    </source>
</evidence>
<evidence type="ECO:0000256" key="1">
    <source>
        <dbReference type="ARBA" id="ARBA00023015"/>
    </source>
</evidence>
<sequence>MRTIIRFTLLLYSLVNYSQFQFTGELSENHSNKTVYLSHINNYRKSSRVYLDQIISKATTDSSGRFLFEGDNLTSKNNLYRIHFDDCDTTVNTSHFLKECNYTQSILFLAKNTDTVELPLLQTNQALCEINSTNNASSLILEIDALKEEMILDFMEYPSKANETLTFKKWFNILQEFGVKSGEPLAELYIYDFLSERASETHAYYLSDLQTNPMYGDLLNRLSANYSDAAFTEQYERELTADNTAQNDFPVSSKRLQLKHLFLTGLVLLIVSIAYYGYNHRIRSKKSNQFETLTGQEKNIMTKIAADKSNKEIAAELFISLSTVKTHINSIYKKLGVSSREDLKSLL</sequence>
<proteinExistence type="predicted"/>
<accession>A0ABU3ADA0</accession>
<dbReference type="InterPro" id="IPR016032">
    <property type="entry name" value="Sig_transdc_resp-reg_C-effctor"/>
</dbReference>
<feature type="transmembrane region" description="Helical" evidence="4">
    <location>
        <begin position="260"/>
        <end position="278"/>
    </location>
</feature>
<dbReference type="EMBL" id="JAVRHR010000001">
    <property type="protein sequence ID" value="MDT0606886.1"/>
    <property type="molecule type" value="Genomic_DNA"/>
</dbReference>
<dbReference type="PROSITE" id="PS00622">
    <property type="entry name" value="HTH_LUXR_1"/>
    <property type="match status" value="1"/>
</dbReference>
<reference evidence="6 7" key="1">
    <citation type="submission" date="2023-09" db="EMBL/GenBank/DDBJ databases">
        <authorList>
            <person name="Rey-Velasco X."/>
        </authorList>
    </citation>
    <scope>NUCLEOTIDE SEQUENCE [LARGE SCALE GENOMIC DNA]</scope>
    <source>
        <strain evidence="6 7">F388</strain>
    </source>
</reference>
<keyword evidence="1" id="KW-0805">Transcription regulation</keyword>
<dbReference type="SUPFAM" id="SSF46894">
    <property type="entry name" value="C-terminal effector domain of the bipartite response regulators"/>
    <property type="match status" value="1"/>
</dbReference>
<dbReference type="Gene3D" id="1.10.10.10">
    <property type="entry name" value="Winged helix-like DNA-binding domain superfamily/Winged helix DNA-binding domain"/>
    <property type="match status" value="1"/>
</dbReference>
<evidence type="ECO:0000256" key="3">
    <source>
        <dbReference type="ARBA" id="ARBA00023163"/>
    </source>
</evidence>
<keyword evidence="4" id="KW-0812">Transmembrane</keyword>